<evidence type="ECO:0000256" key="3">
    <source>
        <dbReference type="ARBA" id="ARBA00022679"/>
    </source>
</evidence>
<comment type="similarity">
    <text evidence="9">Belongs to the MntA antitoxin family.</text>
</comment>
<protein>
    <submittedName>
        <fullName evidence="11">Nucleotidyltransferase</fullName>
    </submittedName>
</protein>
<evidence type="ECO:0000313" key="11">
    <source>
        <dbReference type="EMBL" id="QCI98239.1"/>
    </source>
</evidence>
<gene>
    <name evidence="11" type="ORF">CFBP5473_10165</name>
    <name evidence="12" type="ORF">J5285_09565</name>
</gene>
<dbReference type="OrthoDB" id="559450at2"/>
<dbReference type="GO" id="GO:0016779">
    <property type="term" value="F:nucleotidyltransferase activity"/>
    <property type="evidence" value="ECO:0007669"/>
    <property type="project" value="UniProtKB-KW"/>
</dbReference>
<dbReference type="GO" id="GO:0046872">
    <property type="term" value="F:metal ion binding"/>
    <property type="evidence" value="ECO:0007669"/>
    <property type="project" value="UniProtKB-KW"/>
</dbReference>
<dbReference type="PANTHER" id="PTHR33571:SF12">
    <property type="entry name" value="BSL3053 PROTEIN"/>
    <property type="match status" value="1"/>
</dbReference>
<dbReference type="EMBL" id="CP072167">
    <property type="protein sequence ID" value="QYA06309.1"/>
    <property type="molecule type" value="Genomic_DNA"/>
</dbReference>
<evidence type="ECO:0000256" key="9">
    <source>
        <dbReference type="ARBA" id="ARBA00038276"/>
    </source>
</evidence>
<dbReference type="Proteomes" id="UP000826513">
    <property type="component" value="Chromosome 1"/>
</dbReference>
<evidence type="ECO:0000256" key="2">
    <source>
        <dbReference type="ARBA" id="ARBA00022649"/>
    </source>
</evidence>
<keyword evidence="7" id="KW-0067">ATP-binding</keyword>
<dbReference type="EMBL" id="CP039691">
    <property type="protein sequence ID" value="QCI98239.1"/>
    <property type="molecule type" value="Genomic_DNA"/>
</dbReference>
<dbReference type="InterPro" id="IPR043519">
    <property type="entry name" value="NT_sf"/>
</dbReference>
<evidence type="ECO:0000256" key="8">
    <source>
        <dbReference type="ARBA" id="ARBA00022842"/>
    </source>
</evidence>
<name>A0A4D7DUP7_9HYPH</name>
<evidence type="ECO:0000313" key="13">
    <source>
        <dbReference type="Proteomes" id="UP000298545"/>
    </source>
</evidence>
<evidence type="ECO:0000313" key="14">
    <source>
        <dbReference type="Proteomes" id="UP000826513"/>
    </source>
</evidence>
<dbReference type="STRING" id="1367849.GCA_000518585_02628"/>
<keyword evidence="4" id="KW-0548">Nucleotidyltransferase</keyword>
<dbReference type="KEGG" id="alf:CFBP5473_10165"/>
<keyword evidence="6" id="KW-0547">Nucleotide-binding</keyword>
<accession>A0A4D7DUP7</accession>
<comment type="cofactor">
    <cofactor evidence="1">
        <name>Mg(2+)</name>
        <dbReference type="ChEBI" id="CHEBI:18420"/>
    </cofactor>
</comment>
<evidence type="ECO:0000256" key="1">
    <source>
        <dbReference type="ARBA" id="ARBA00001946"/>
    </source>
</evidence>
<dbReference type="PANTHER" id="PTHR33571">
    <property type="entry name" value="SSL8005 PROTEIN"/>
    <property type="match status" value="1"/>
</dbReference>
<keyword evidence="5" id="KW-0479">Metal-binding</keyword>
<reference evidence="12 14" key="2">
    <citation type="submission" date="2021-03" db="EMBL/GenBank/DDBJ databases">
        <title>Rapid diversification of plasmids in a genus of pathogenic and nitrogen fixing bacteria.</title>
        <authorList>
            <person name="Weisberg A.J."/>
            <person name="Miller M."/>
            <person name="Ream W."/>
            <person name="Grunwald N.J."/>
            <person name="Chang J.H."/>
        </authorList>
    </citation>
    <scope>NUCLEOTIDE SEQUENCE [LARGE SCALE GENOMIC DNA]</scope>
    <source>
        <strain evidence="12 14">AF3.44</strain>
    </source>
</reference>
<dbReference type="CDD" id="cd05403">
    <property type="entry name" value="NT_KNTase_like"/>
    <property type="match status" value="1"/>
</dbReference>
<dbReference type="Proteomes" id="UP000298545">
    <property type="component" value="Chromosome circular"/>
</dbReference>
<sequence length="98" mass="11178">MEKRTAIEKLKARADAMKSMGATSLFLFGSTARDEANVRSDLDLFIDYDPEIRFSLIDLISIKQFLEEELDVEVDLTTRTSLHPQLRNAIELSAVRVF</sequence>
<dbReference type="InterPro" id="IPR052038">
    <property type="entry name" value="Type-VII_TA_antitoxin"/>
</dbReference>
<keyword evidence="3 11" id="KW-0808">Transferase</keyword>
<dbReference type="Pfam" id="PF01909">
    <property type="entry name" value="NTP_transf_2"/>
    <property type="match status" value="1"/>
</dbReference>
<feature type="domain" description="Polymerase nucleotidyl transferase" evidence="10">
    <location>
        <begin position="15"/>
        <end position="94"/>
    </location>
</feature>
<keyword evidence="2" id="KW-1277">Toxin-antitoxin system</keyword>
<evidence type="ECO:0000256" key="4">
    <source>
        <dbReference type="ARBA" id="ARBA00022695"/>
    </source>
</evidence>
<dbReference type="Gene3D" id="3.30.460.10">
    <property type="entry name" value="Beta Polymerase, domain 2"/>
    <property type="match status" value="1"/>
</dbReference>
<evidence type="ECO:0000256" key="6">
    <source>
        <dbReference type="ARBA" id="ARBA00022741"/>
    </source>
</evidence>
<dbReference type="InterPro" id="IPR002934">
    <property type="entry name" value="Polymerase_NTP_transf_dom"/>
</dbReference>
<reference evidence="11 13" key="1">
    <citation type="submission" date="2019-04" db="EMBL/GenBank/DDBJ databases">
        <title>Complete genome sequence of Agrobacterium larrymoorei CFBP5473.</title>
        <authorList>
            <person name="Haryono M."/>
            <person name="Chou L."/>
            <person name="Lin Y.-C."/>
            <person name="Lai E.-M."/>
            <person name="Kuo C.-H."/>
        </authorList>
    </citation>
    <scope>NUCLEOTIDE SEQUENCE [LARGE SCALE GENOMIC DNA]</scope>
    <source>
        <strain evidence="11 13">CFBP5473</strain>
    </source>
</reference>
<evidence type="ECO:0000256" key="7">
    <source>
        <dbReference type="ARBA" id="ARBA00022840"/>
    </source>
</evidence>
<keyword evidence="8" id="KW-0460">Magnesium</keyword>
<proteinExistence type="inferred from homology"/>
<dbReference type="SUPFAM" id="SSF81301">
    <property type="entry name" value="Nucleotidyltransferase"/>
    <property type="match status" value="1"/>
</dbReference>
<evidence type="ECO:0000259" key="10">
    <source>
        <dbReference type="Pfam" id="PF01909"/>
    </source>
</evidence>
<organism evidence="11 13">
    <name type="scientific">Agrobacterium larrymoorei</name>
    <dbReference type="NCBI Taxonomy" id="160699"/>
    <lineage>
        <taxon>Bacteria</taxon>
        <taxon>Pseudomonadati</taxon>
        <taxon>Pseudomonadota</taxon>
        <taxon>Alphaproteobacteria</taxon>
        <taxon>Hyphomicrobiales</taxon>
        <taxon>Rhizobiaceae</taxon>
        <taxon>Rhizobium/Agrobacterium group</taxon>
        <taxon>Agrobacterium</taxon>
    </lineage>
</organism>
<dbReference type="RefSeq" id="WP_027675382.1">
    <property type="nucleotide sequence ID" value="NZ_CP039691.1"/>
</dbReference>
<dbReference type="AlphaFoldDB" id="A0A4D7DUP7"/>
<evidence type="ECO:0000256" key="5">
    <source>
        <dbReference type="ARBA" id="ARBA00022723"/>
    </source>
</evidence>
<dbReference type="GO" id="GO:0005524">
    <property type="term" value="F:ATP binding"/>
    <property type="evidence" value="ECO:0007669"/>
    <property type="project" value="UniProtKB-KW"/>
</dbReference>
<keyword evidence="14" id="KW-1185">Reference proteome</keyword>
<evidence type="ECO:0000313" key="12">
    <source>
        <dbReference type="EMBL" id="QYA06309.1"/>
    </source>
</evidence>